<dbReference type="RefSeq" id="WP_269578968.1">
    <property type="nucleotide sequence ID" value="NZ_CP114588.1"/>
</dbReference>
<dbReference type="SUPFAM" id="SSF54523">
    <property type="entry name" value="Pili subunits"/>
    <property type="match status" value="1"/>
</dbReference>
<dbReference type="Pfam" id="PF21687">
    <property type="entry name" value="T2SSK_1st"/>
    <property type="match status" value="1"/>
</dbReference>
<dbReference type="InterPro" id="IPR049179">
    <property type="entry name" value="T2SSK_SAM-like_2nd"/>
</dbReference>
<proteinExistence type="inferred from homology"/>
<dbReference type="Proteomes" id="UP001164748">
    <property type="component" value="Chromosome"/>
</dbReference>
<keyword evidence="4 10" id="KW-1003">Cell membrane</keyword>
<evidence type="ECO:0000313" key="13">
    <source>
        <dbReference type="EMBL" id="WBA08545.1"/>
    </source>
</evidence>
<name>A0AA47KKD4_9GAMM</name>
<reference evidence="13" key="1">
    <citation type="submission" date="2022-09" db="EMBL/GenBank/DDBJ databases">
        <authorList>
            <person name="Li Z.-J."/>
        </authorList>
    </citation>
    <scope>NUCLEOTIDE SEQUENCE</scope>
    <source>
        <strain evidence="13">TGB11</strain>
    </source>
</reference>
<dbReference type="NCBIfam" id="NF037980">
    <property type="entry name" value="T2SS_GspK"/>
    <property type="match status" value="1"/>
</dbReference>
<evidence type="ECO:0000259" key="12">
    <source>
        <dbReference type="Pfam" id="PF21687"/>
    </source>
</evidence>
<dbReference type="PIRSF" id="PIRSF002786">
    <property type="entry name" value="XcpX"/>
    <property type="match status" value="1"/>
</dbReference>
<evidence type="ECO:0000256" key="8">
    <source>
        <dbReference type="ARBA" id="ARBA00022989"/>
    </source>
</evidence>
<comment type="subcellular location">
    <subcellularLocation>
        <location evidence="1 10">Cell inner membrane</location>
    </subcellularLocation>
</comment>
<dbReference type="GO" id="GO:0009306">
    <property type="term" value="P:protein secretion"/>
    <property type="evidence" value="ECO:0007669"/>
    <property type="project" value="InterPro"/>
</dbReference>
<accession>A0AA47KKD4</accession>
<organism evidence="13 14">
    <name type="scientific">Salinivibrio kushneri</name>
    <dbReference type="NCBI Taxonomy" id="1908198"/>
    <lineage>
        <taxon>Bacteria</taxon>
        <taxon>Pseudomonadati</taxon>
        <taxon>Pseudomonadota</taxon>
        <taxon>Gammaproteobacteria</taxon>
        <taxon>Vibrionales</taxon>
        <taxon>Vibrionaceae</taxon>
        <taxon>Salinivibrio</taxon>
    </lineage>
</organism>
<dbReference type="Gene3D" id="3.30.1300.30">
    <property type="entry name" value="GSPII I/J protein-like"/>
    <property type="match status" value="1"/>
</dbReference>
<keyword evidence="7" id="KW-0653">Protein transport</keyword>
<dbReference type="AlphaFoldDB" id="A0AA47KKD4"/>
<evidence type="ECO:0000256" key="7">
    <source>
        <dbReference type="ARBA" id="ARBA00022927"/>
    </source>
</evidence>
<dbReference type="EMBL" id="CP114588">
    <property type="protein sequence ID" value="WBA08545.1"/>
    <property type="molecule type" value="Genomic_DNA"/>
</dbReference>
<evidence type="ECO:0000256" key="5">
    <source>
        <dbReference type="ARBA" id="ARBA00022519"/>
    </source>
</evidence>
<dbReference type="SUPFAM" id="SSF158544">
    <property type="entry name" value="GspK insert domain-like"/>
    <property type="match status" value="2"/>
</dbReference>
<dbReference type="Pfam" id="PF03934">
    <property type="entry name" value="T2SSK"/>
    <property type="match status" value="1"/>
</dbReference>
<evidence type="ECO:0000313" key="14">
    <source>
        <dbReference type="Proteomes" id="UP001164748"/>
    </source>
</evidence>
<keyword evidence="9 10" id="KW-0472">Membrane</keyword>
<dbReference type="Gene3D" id="1.10.40.60">
    <property type="entry name" value="EpsJ-like"/>
    <property type="match status" value="2"/>
</dbReference>
<dbReference type="PANTHER" id="PTHR38831">
    <property type="entry name" value="TYPE II SECRETION SYSTEM PROTEIN K"/>
    <property type="match status" value="1"/>
</dbReference>
<evidence type="ECO:0000256" key="10">
    <source>
        <dbReference type="PIRNR" id="PIRNR002786"/>
    </source>
</evidence>
<feature type="domain" description="T2SS protein K first SAM-like" evidence="12">
    <location>
        <begin position="100"/>
        <end position="209"/>
    </location>
</feature>
<evidence type="ECO:0000256" key="2">
    <source>
        <dbReference type="ARBA" id="ARBA00007246"/>
    </source>
</evidence>
<gene>
    <name evidence="13" type="primary">gspK</name>
    <name evidence="13" type="ORF">N8M53_12255</name>
</gene>
<dbReference type="PANTHER" id="PTHR38831:SF1">
    <property type="entry name" value="TYPE II SECRETION SYSTEM PROTEIN K-RELATED"/>
    <property type="match status" value="1"/>
</dbReference>
<keyword evidence="3 10" id="KW-0813">Transport</keyword>
<dbReference type="InterPro" id="IPR045584">
    <property type="entry name" value="Pilin-like"/>
</dbReference>
<dbReference type="InterPro" id="IPR049031">
    <property type="entry name" value="T2SSK_SAM-like_1st"/>
</dbReference>
<keyword evidence="6" id="KW-0812">Transmembrane</keyword>
<feature type="domain" description="T2SS protein K second SAM-like" evidence="11">
    <location>
        <begin position="215"/>
        <end position="271"/>
    </location>
</feature>
<dbReference type="InterPro" id="IPR038072">
    <property type="entry name" value="GspK_central_sf"/>
</dbReference>
<keyword evidence="8" id="KW-1133">Transmembrane helix</keyword>
<protein>
    <recommendedName>
        <fullName evidence="10">Type II secretion system protein K</fullName>
    </recommendedName>
</protein>
<evidence type="ECO:0000256" key="3">
    <source>
        <dbReference type="ARBA" id="ARBA00022448"/>
    </source>
</evidence>
<evidence type="ECO:0000256" key="6">
    <source>
        <dbReference type="ARBA" id="ARBA00022692"/>
    </source>
</evidence>
<dbReference type="InterPro" id="IPR005628">
    <property type="entry name" value="GspK"/>
</dbReference>
<keyword evidence="5 10" id="KW-0997">Cell inner membrane</keyword>
<evidence type="ECO:0000256" key="1">
    <source>
        <dbReference type="ARBA" id="ARBA00004533"/>
    </source>
</evidence>
<sequence>MRRQQGAALLVVMMIMALMTAIAGSMASRLYTNYHRAENQLHFQQAYWYGNAVEGLAASVLRESLSGSETVNLSQAWAEPARTFPLDGGKVSGRLQDASACFNLNSLQLRGAKVGGATPYEVTVLRALVGQYVEDGYQADVIAQASRDFIDENNQLDQSLGAEDAHYESVQPAYVTADALLADVSEWRAVRGVNGDVFRRASPQLCALPSAELKVNVNTLTEKQAPLLSALFTSALPVEQAQQVIAQRPEAGWKSVAAFLDTLSLSEFEDADRERIAPHLGVTSEFFLLQADVQVASAQRHIQALLHYQDDGEVSIVRRRFGGMRERATDNKDQ</sequence>
<evidence type="ECO:0000259" key="11">
    <source>
        <dbReference type="Pfam" id="PF03934"/>
    </source>
</evidence>
<evidence type="ECO:0000256" key="4">
    <source>
        <dbReference type="ARBA" id="ARBA00022475"/>
    </source>
</evidence>
<dbReference type="GO" id="GO:0005886">
    <property type="term" value="C:plasma membrane"/>
    <property type="evidence" value="ECO:0007669"/>
    <property type="project" value="UniProtKB-SubCell"/>
</dbReference>
<evidence type="ECO:0000256" key="9">
    <source>
        <dbReference type="ARBA" id="ARBA00023136"/>
    </source>
</evidence>
<comment type="similarity">
    <text evidence="2 10">Belongs to the GSP K family.</text>
</comment>